<evidence type="ECO:0000256" key="1">
    <source>
        <dbReference type="SAM" id="MobiDB-lite"/>
    </source>
</evidence>
<feature type="signal peptide" evidence="2">
    <location>
        <begin position="1"/>
        <end position="21"/>
    </location>
</feature>
<dbReference type="WBParaSite" id="jg18511">
    <property type="protein sequence ID" value="jg18511"/>
    <property type="gene ID" value="jg18511"/>
</dbReference>
<name>A0A915DE91_9BILA</name>
<proteinExistence type="predicted"/>
<evidence type="ECO:0000313" key="4">
    <source>
        <dbReference type="WBParaSite" id="jg18511"/>
    </source>
</evidence>
<dbReference type="AlphaFoldDB" id="A0A915DE91"/>
<dbReference type="Proteomes" id="UP000887574">
    <property type="component" value="Unplaced"/>
</dbReference>
<accession>A0A915DE91</accession>
<keyword evidence="3" id="KW-1185">Reference proteome</keyword>
<keyword evidence="2" id="KW-0732">Signal</keyword>
<feature type="compositionally biased region" description="Low complexity" evidence="1">
    <location>
        <begin position="45"/>
        <end position="55"/>
    </location>
</feature>
<feature type="region of interest" description="Disordered" evidence="1">
    <location>
        <begin position="40"/>
        <end position="61"/>
    </location>
</feature>
<evidence type="ECO:0000256" key="2">
    <source>
        <dbReference type="SAM" id="SignalP"/>
    </source>
</evidence>
<sequence length="234" mass="25196">MPMKIMLSVLTVAILLKWTESAALNTSITLSQLENSDSFATVSDGQQQQPRQGRQTTNGFLPGLQRVPLSFQGFLGSGDQDANSGIGGVGSLTNGLDLETFTKNQAIRANQENAIVAQLSNMASVRKNQLARDISGGNVSATNELISNLMRDLAVSPAGNMAFPSFADRASVLSSENFGGQSTQQQQLMLARMLAEEQLLQQPQQRTFSNNNGPQQQQPDLNRMLQLQALNGDA</sequence>
<evidence type="ECO:0000313" key="3">
    <source>
        <dbReference type="Proteomes" id="UP000887574"/>
    </source>
</evidence>
<organism evidence="3 4">
    <name type="scientific">Ditylenchus dipsaci</name>
    <dbReference type="NCBI Taxonomy" id="166011"/>
    <lineage>
        <taxon>Eukaryota</taxon>
        <taxon>Metazoa</taxon>
        <taxon>Ecdysozoa</taxon>
        <taxon>Nematoda</taxon>
        <taxon>Chromadorea</taxon>
        <taxon>Rhabditida</taxon>
        <taxon>Tylenchina</taxon>
        <taxon>Tylenchomorpha</taxon>
        <taxon>Sphaerularioidea</taxon>
        <taxon>Anguinidae</taxon>
        <taxon>Anguininae</taxon>
        <taxon>Ditylenchus</taxon>
    </lineage>
</organism>
<protein>
    <submittedName>
        <fullName evidence="4">Uncharacterized protein</fullName>
    </submittedName>
</protein>
<feature type="chain" id="PRO_5037341136" evidence="2">
    <location>
        <begin position="22"/>
        <end position="234"/>
    </location>
</feature>
<reference evidence="4" key="1">
    <citation type="submission" date="2022-11" db="UniProtKB">
        <authorList>
            <consortium name="WormBaseParasite"/>
        </authorList>
    </citation>
    <scope>IDENTIFICATION</scope>
</reference>